<dbReference type="Gene3D" id="1.10.10.10">
    <property type="entry name" value="Winged helix-like DNA-binding domain superfamily/Winged helix DNA-binding domain"/>
    <property type="match status" value="1"/>
</dbReference>
<dbReference type="RefSeq" id="WP_154519233.1">
    <property type="nucleotide sequence ID" value="NZ_VUMT01000010.1"/>
</dbReference>
<sequence>MESNAMTLYKLIILFILDKVDFPLTNAQISNLILEKEYTNYFTIQQAINELESSELIKGDTIRNSSYFQITDAGHETLSFFNKEISDAIKEEILDYLKENKYELREEVSTVADYYEAKKGEYIAHCYVKEMDSKVIEISLSVPTEEEAIEICNHWRDKSQKIYAFAMKELML</sequence>
<dbReference type="SUPFAM" id="SSF46785">
    <property type="entry name" value="Winged helix' DNA-binding domain"/>
    <property type="match status" value="1"/>
</dbReference>
<gene>
    <name evidence="1" type="ORF">FYJ58_08025</name>
</gene>
<comment type="caution">
    <text evidence="1">The sequence shown here is derived from an EMBL/GenBank/DDBJ whole genome shotgun (WGS) entry which is preliminary data.</text>
</comment>
<dbReference type="InterPro" id="IPR036390">
    <property type="entry name" value="WH_DNA-bd_sf"/>
</dbReference>
<organism evidence="1 2">
    <name type="scientific">Velocimicrobium porci</name>
    <dbReference type="NCBI Taxonomy" id="2606634"/>
    <lineage>
        <taxon>Bacteria</taxon>
        <taxon>Bacillati</taxon>
        <taxon>Bacillota</taxon>
        <taxon>Clostridia</taxon>
        <taxon>Lachnospirales</taxon>
        <taxon>Lachnospiraceae</taxon>
        <taxon>Velocimicrobium</taxon>
    </lineage>
</organism>
<proteinExistence type="predicted"/>
<dbReference type="Pfam" id="PF14277">
    <property type="entry name" value="DUF4364"/>
    <property type="match status" value="1"/>
</dbReference>
<keyword evidence="2" id="KW-1185">Reference proteome</keyword>
<reference evidence="1 2" key="1">
    <citation type="submission" date="2019-08" db="EMBL/GenBank/DDBJ databases">
        <title>In-depth cultivation of the pig gut microbiome towards novel bacterial diversity and tailored functional studies.</title>
        <authorList>
            <person name="Wylensek D."/>
            <person name="Hitch T.C.A."/>
            <person name="Clavel T."/>
        </authorList>
    </citation>
    <scope>NUCLEOTIDE SEQUENCE [LARGE SCALE GENOMIC DNA]</scope>
    <source>
        <strain evidence="1 2">WCA-693-APC-MOT-I</strain>
    </source>
</reference>
<protein>
    <submittedName>
        <fullName evidence="1">DUF4364 family protein</fullName>
    </submittedName>
</protein>
<dbReference type="Proteomes" id="UP000482209">
    <property type="component" value="Unassembled WGS sequence"/>
</dbReference>
<evidence type="ECO:0000313" key="1">
    <source>
        <dbReference type="EMBL" id="MSS63822.1"/>
    </source>
</evidence>
<accession>A0A6L5XYI5</accession>
<dbReference type="InterPro" id="IPR036388">
    <property type="entry name" value="WH-like_DNA-bd_sf"/>
</dbReference>
<name>A0A6L5XYI5_9FIRM</name>
<evidence type="ECO:0000313" key="2">
    <source>
        <dbReference type="Proteomes" id="UP000482209"/>
    </source>
</evidence>
<dbReference type="EMBL" id="VUMT01000010">
    <property type="protein sequence ID" value="MSS63822.1"/>
    <property type="molecule type" value="Genomic_DNA"/>
</dbReference>
<dbReference type="AlphaFoldDB" id="A0A6L5XYI5"/>
<dbReference type="InterPro" id="IPR025374">
    <property type="entry name" value="DUF4364"/>
</dbReference>